<name>A0A520S3N9_9GAMM</name>
<evidence type="ECO:0000256" key="3">
    <source>
        <dbReference type="RuleBase" id="RU003476"/>
    </source>
</evidence>
<dbReference type="CDD" id="cd02883">
    <property type="entry name" value="NUDIX_Hydrolase"/>
    <property type="match status" value="1"/>
</dbReference>
<dbReference type="PRINTS" id="PR00502">
    <property type="entry name" value="NUDIXFAMILY"/>
</dbReference>
<evidence type="ECO:0000256" key="1">
    <source>
        <dbReference type="ARBA" id="ARBA00001946"/>
    </source>
</evidence>
<dbReference type="GO" id="GO:0006167">
    <property type="term" value="P:AMP biosynthetic process"/>
    <property type="evidence" value="ECO:0007669"/>
    <property type="project" value="TreeGrafter"/>
</dbReference>
<dbReference type="Gene3D" id="3.90.79.10">
    <property type="entry name" value="Nucleoside Triphosphate Pyrophosphohydrolase"/>
    <property type="match status" value="1"/>
</dbReference>
<evidence type="ECO:0000259" key="4">
    <source>
        <dbReference type="PROSITE" id="PS51462"/>
    </source>
</evidence>
<dbReference type="InterPro" id="IPR020476">
    <property type="entry name" value="Nudix_hydrolase"/>
</dbReference>
<evidence type="ECO:0000313" key="6">
    <source>
        <dbReference type="Proteomes" id="UP000316199"/>
    </source>
</evidence>
<dbReference type="EMBL" id="SHAG01000005">
    <property type="protein sequence ID" value="RZO77088.1"/>
    <property type="molecule type" value="Genomic_DNA"/>
</dbReference>
<comment type="cofactor">
    <cofactor evidence="1">
        <name>Mg(2+)</name>
        <dbReference type="ChEBI" id="CHEBI:18420"/>
    </cofactor>
</comment>
<dbReference type="AlphaFoldDB" id="A0A520S3N9"/>
<dbReference type="SUPFAM" id="SSF55811">
    <property type="entry name" value="Nudix"/>
    <property type="match status" value="1"/>
</dbReference>
<dbReference type="PANTHER" id="PTHR21340">
    <property type="entry name" value="DIADENOSINE 5,5-P1,P4-TETRAPHOSPHATE PYROPHOSPHOHYDROLASE MUTT"/>
    <property type="match status" value="1"/>
</dbReference>
<proteinExistence type="inferred from homology"/>
<dbReference type="GO" id="GO:0004081">
    <property type="term" value="F:bis(5'-nucleosyl)-tetraphosphatase (asymmetrical) activity"/>
    <property type="evidence" value="ECO:0007669"/>
    <property type="project" value="TreeGrafter"/>
</dbReference>
<dbReference type="PANTHER" id="PTHR21340:SF0">
    <property type="entry name" value="BIS(5'-NUCLEOSYL)-TETRAPHOSPHATASE [ASYMMETRICAL]"/>
    <property type="match status" value="1"/>
</dbReference>
<dbReference type="InterPro" id="IPR020084">
    <property type="entry name" value="NUDIX_hydrolase_CS"/>
</dbReference>
<comment type="similarity">
    <text evidence="3">Belongs to the Nudix hydrolase family.</text>
</comment>
<dbReference type="InterPro" id="IPR000086">
    <property type="entry name" value="NUDIX_hydrolase_dom"/>
</dbReference>
<evidence type="ECO:0000313" key="5">
    <source>
        <dbReference type="EMBL" id="RZO77088.1"/>
    </source>
</evidence>
<dbReference type="PROSITE" id="PS00893">
    <property type="entry name" value="NUDIX_BOX"/>
    <property type="match status" value="1"/>
</dbReference>
<dbReference type="Pfam" id="PF00293">
    <property type="entry name" value="NUDIX"/>
    <property type="match status" value="1"/>
</dbReference>
<protein>
    <submittedName>
        <fullName evidence="5">NUDIX hydrolase</fullName>
    </submittedName>
</protein>
<keyword evidence="2 3" id="KW-0378">Hydrolase</keyword>
<dbReference type="GO" id="GO:0006754">
    <property type="term" value="P:ATP biosynthetic process"/>
    <property type="evidence" value="ECO:0007669"/>
    <property type="project" value="TreeGrafter"/>
</dbReference>
<organism evidence="5 6">
    <name type="scientific">OM182 bacterium</name>
    <dbReference type="NCBI Taxonomy" id="2510334"/>
    <lineage>
        <taxon>Bacteria</taxon>
        <taxon>Pseudomonadati</taxon>
        <taxon>Pseudomonadota</taxon>
        <taxon>Gammaproteobacteria</taxon>
        <taxon>OMG group</taxon>
        <taxon>OM182 clade</taxon>
    </lineage>
</organism>
<accession>A0A520S3N9</accession>
<dbReference type="PROSITE" id="PS51462">
    <property type="entry name" value="NUDIX"/>
    <property type="match status" value="1"/>
</dbReference>
<sequence length="128" mass="14770">MLLVEHEDPSTKVRFWSVPGGGIERGESEEQAAVRETLEETGYQINLISGSKIQTRYLFNWNNEDYDCHTTWFLAETKDIEVQPVNDEIYLLRHCWFPVNDRGYLLQHHAAILNSVNTLLGGSRALMM</sequence>
<reference evidence="5 6" key="1">
    <citation type="submission" date="2019-02" db="EMBL/GenBank/DDBJ databases">
        <title>Prokaryotic population dynamics and viral predation in marine succession experiment using metagenomics: the confinement effect.</title>
        <authorList>
            <person name="Haro-Moreno J.M."/>
            <person name="Rodriguez-Valera F."/>
            <person name="Lopez-Perez M."/>
        </authorList>
    </citation>
    <scope>NUCLEOTIDE SEQUENCE [LARGE SCALE GENOMIC DNA]</scope>
    <source>
        <strain evidence="5">MED-G157</strain>
    </source>
</reference>
<feature type="domain" description="Nudix hydrolase" evidence="4">
    <location>
        <begin position="1"/>
        <end position="119"/>
    </location>
</feature>
<comment type="caution">
    <text evidence="5">The sequence shown here is derived from an EMBL/GenBank/DDBJ whole genome shotgun (WGS) entry which is preliminary data.</text>
</comment>
<dbReference type="Proteomes" id="UP000316199">
    <property type="component" value="Unassembled WGS sequence"/>
</dbReference>
<dbReference type="InterPro" id="IPR051325">
    <property type="entry name" value="Nudix_hydrolase_domain"/>
</dbReference>
<evidence type="ECO:0000256" key="2">
    <source>
        <dbReference type="ARBA" id="ARBA00022801"/>
    </source>
</evidence>
<dbReference type="InterPro" id="IPR015797">
    <property type="entry name" value="NUDIX_hydrolase-like_dom_sf"/>
</dbReference>
<gene>
    <name evidence="5" type="ORF">EVA68_02430</name>
</gene>